<dbReference type="EMBL" id="AJMT01000119">
    <property type="protein sequence ID" value="EIG28078.1"/>
    <property type="molecule type" value="Genomic_DNA"/>
</dbReference>
<gene>
    <name evidence="1" type="ORF">HMPREF1051_0732</name>
</gene>
<evidence type="ECO:0000313" key="1">
    <source>
        <dbReference type="EMBL" id="EIG28078.1"/>
    </source>
</evidence>
<comment type="caution">
    <text evidence="1">The sequence shown here is derived from an EMBL/GenBank/DDBJ whole genome shotgun (WGS) entry which is preliminary data.</text>
</comment>
<proteinExistence type="predicted"/>
<name>I2NQG7_NEISI</name>
<dbReference type="AlphaFoldDB" id="I2NQG7"/>
<organism evidence="1 2">
    <name type="scientific">Neisseria sicca VK64</name>
    <dbReference type="NCBI Taxonomy" id="1095748"/>
    <lineage>
        <taxon>Bacteria</taxon>
        <taxon>Pseudomonadati</taxon>
        <taxon>Pseudomonadota</taxon>
        <taxon>Betaproteobacteria</taxon>
        <taxon>Neisseriales</taxon>
        <taxon>Neisseriaceae</taxon>
        <taxon>Neisseria</taxon>
    </lineage>
</organism>
<accession>I2NQG7</accession>
<evidence type="ECO:0000313" key="2">
    <source>
        <dbReference type="Proteomes" id="UP000004473"/>
    </source>
</evidence>
<protein>
    <submittedName>
        <fullName evidence="1">Uncharacterized protein</fullName>
    </submittedName>
</protein>
<dbReference type="PATRIC" id="fig|1095748.3.peg.1569"/>
<reference evidence="1 2" key="1">
    <citation type="submission" date="2012-04" db="EMBL/GenBank/DDBJ databases">
        <authorList>
            <person name="Harkins D.M."/>
            <person name="Madupu R."/>
            <person name="Durkin A.S."/>
            <person name="Torralba M."/>
            <person name="Methe B."/>
            <person name="Sutton G.G."/>
            <person name="Nelson K.E."/>
        </authorList>
    </citation>
    <scope>NUCLEOTIDE SEQUENCE [LARGE SCALE GENOMIC DNA]</scope>
    <source>
        <strain evidence="1 2">VK64</strain>
    </source>
</reference>
<sequence length="45" mass="5341">MTLRRKTESSLLDYVLKRIKGRLKTVFRRPFAIIGLHRPVRFGTL</sequence>
<dbReference type="Proteomes" id="UP000004473">
    <property type="component" value="Unassembled WGS sequence"/>
</dbReference>